<accession>A0ABT6WZW9</accession>
<dbReference type="Gene3D" id="3.30.1310.10">
    <property type="entry name" value="Nucleoid-associated protein YbaB-like domain"/>
    <property type="match status" value="1"/>
</dbReference>
<dbReference type="Pfam" id="PF02575">
    <property type="entry name" value="YbaB_DNA_bd"/>
    <property type="match status" value="1"/>
</dbReference>
<dbReference type="InterPro" id="IPR036894">
    <property type="entry name" value="YbaB-like_sf"/>
</dbReference>
<proteinExistence type="predicted"/>
<reference evidence="1 2" key="1">
    <citation type="submission" date="2023-05" db="EMBL/GenBank/DDBJ databases">
        <title>Actinoplanes sp. NEAU-A12 genome sequencing.</title>
        <authorList>
            <person name="Wang Z.-S."/>
        </authorList>
    </citation>
    <scope>NUCLEOTIDE SEQUENCE [LARGE SCALE GENOMIC DNA]</scope>
    <source>
        <strain evidence="1 2">NEAU-A12</strain>
    </source>
</reference>
<organism evidence="1 2">
    <name type="scientific">Actinoplanes sandaracinus</name>
    <dbReference type="NCBI Taxonomy" id="3045177"/>
    <lineage>
        <taxon>Bacteria</taxon>
        <taxon>Bacillati</taxon>
        <taxon>Actinomycetota</taxon>
        <taxon>Actinomycetes</taxon>
        <taxon>Micromonosporales</taxon>
        <taxon>Micromonosporaceae</taxon>
        <taxon>Actinoplanes</taxon>
    </lineage>
</organism>
<comment type="caution">
    <text evidence="1">The sequence shown here is derived from an EMBL/GenBank/DDBJ whole genome shotgun (WGS) entry which is preliminary data.</text>
</comment>
<name>A0ABT6WZW9_9ACTN</name>
<dbReference type="InterPro" id="IPR004401">
    <property type="entry name" value="YbaB/EbfC"/>
</dbReference>
<dbReference type="EMBL" id="JASCTH010000043">
    <property type="protein sequence ID" value="MDI6105298.1"/>
    <property type="molecule type" value="Genomic_DNA"/>
</dbReference>
<gene>
    <name evidence="1" type="ORF">QLQ12_42625</name>
</gene>
<sequence length="128" mass="12990">MFDGKGLDGAERLIGQWRGAIEERAGRAQALASRLAQLSETARSPDGLVTVTVGARGDLTALDLGEGIRQRPAAVTAREIVATLRAARGAMTGAVTAVTAATVGTDSAVGRAVVETYADRLAGGDGRG</sequence>
<dbReference type="RefSeq" id="WP_282766767.1">
    <property type="nucleotide sequence ID" value="NZ_JASCTH010000043.1"/>
</dbReference>
<protein>
    <submittedName>
        <fullName evidence="1">YbaB/EbfC family nucleoid-associated protein</fullName>
    </submittedName>
</protein>
<evidence type="ECO:0000313" key="2">
    <source>
        <dbReference type="Proteomes" id="UP001241758"/>
    </source>
</evidence>
<keyword evidence="2" id="KW-1185">Reference proteome</keyword>
<dbReference type="Proteomes" id="UP001241758">
    <property type="component" value="Unassembled WGS sequence"/>
</dbReference>
<evidence type="ECO:0000313" key="1">
    <source>
        <dbReference type="EMBL" id="MDI6105298.1"/>
    </source>
</evidence>